<dbReference type="EMBL" id="WBMZ01001976">
    <property type="protein sequence ID" value="NXY14315.1"/>
    <property type="molecule type" value="Genomic_DNA"/>
</dbReference>
<keyword evidence="4" id="KW-0175">Coiled coil</keyword>
<feature type="compositionally biased region" description="Polar residues" evidence="6">
    <location>
        <begin position="23"/>
        <end position="40"/>
    </location>
</feature>
<dbReference type="OrthoDB" id="6022652at2759"/>
<keyword evidence="2" id="KW-0963">Cytoplasm</keyword>
<sequence length="1951" mass="213321">DQAKISLHVTSLDDAECLRSKELLSTPTSHTSSNSKSTRNIPRRHTVGGPRSSKEILGMQTSEMDRKREAFLEHLKQKYPHHATAIMGHQERLRDQTRSPKPSQSPQHNLGDQTEHLSEASADSLEAMSEGDSPTPFSRGSRTRASLPVVRSANQTKERSLGVLYLQYGDETKQLRMPNEITSTDTIRALFVSAFPQQLTMKMLESPSVAIYIKDESRNIYYELCDVRNIQDRSFLKVYNKDPAHAFNHTSRAVNGDIRMQREIAYTGRDGPSGSRPGSATHPLHAMPSSPPSTPVPHSMPPSPSRIPYGGGRPMGVPGNATIPRDRLSNVPASRSISPSPSAILERRDVKPDEDMSNKNLTLIRNESLYGDPYLFHEGRMSVAAPHSGHPLDVPDHIVAYHRSAMRSSSTYCNPSMQPEMLEQSLYRQKSRKYPESHLPTLGSKTPPASPHRVADMRMIDIHPHHGTHIPPHTMQPDRSSPSRQSFKKEPGLPVFVDAKARSAVGLPVMAEAMPSPVDKQAFGYGSPAMPKDKETRERIQAMEKQIASLTGLVQSALFKGPNTSNSKDASSEKMMLKMVSSKSSIDTAGAANISGGKNALATVESAVIHHPAGAPAMQVSLHGMKRNVSDLRLKLHQMKQLQLQNQEMLRAMVKKAELEINGKMIETVKRLEDPVQRQRNLVEQERQKYLNEEEKIVKKLCELETFVEDLKKDSAASGKTVTLKDVEDGAFLLRQVGEAVATLKGEFPTLQNKMRAILRIEVEAVRFLKEEPHKLDSLLKRVRSMTDILTMLRRHVTEGLLRGVDPSQAVQYSAVEKSTAADSLKNQEDHKPTQGHAQQNLTAIPSESQVSSVKSEVIPFSTMTVHHVQSSPVVIHQSQHSSALVNHSQGSPTAATHSEGGPAGGHLSATTPAPLQEPTAGSQPTQATPAPQVSVNGTTMQSLFIEEIHSASTRNRAVSIEKAEKKWEEKRQNLDHYNGKEFEKLLEEAQANIMKSIPNLEMPAQPAALPKGDAAEKLEVSEEVPDGEQGNDKLTKSPPPPPPRRSYLPGSGLTTTRSGDVIYTARKEAAAVKECSEDAGQIAQSKAPKEDQALSRSTGHAVAPAAKDEEEEEGDKIMAELQAFQKCSFMDVNSNSHAEQSRNDTHVKDIRPGTLMHHKEKKNLEICLEERQESDDNFRHVSAAVYGATTGSPTDSDHPKEKREGKTEEELGSDSSSTADSKTGFSMNESPTFSKGLFVDSTDYSNKNLPNMSSNLSGVSLPEDDKRRGAQDTLGSHFPAVETGKQKPHYRLSRDAHQGVPQGEASQSTGKPIPISSVAPLLRYAQEPPGPPPSLQEQEVSAVSYNQVVLRPKVSRSNSVSSIEERDSPASSPSEDNPPTENIAFMITKTAVQVLSSGEVHDIVSRKGGDVQTVNIDARKDVPSEKGVPENTDSEEPVVCLDKKPVIIIFDEPMDIRSAYKRLSTIFEECDEELEKMMTDEKIEEEEEEEGNEAHEVSESQKEESPAVNDRKATTEHSAAPSLQRSYLFNLQADSAEDRPPAEEGGTKTNINKYRQIYGLNTEVNSDSADQFGCRQDSKKKFKFKFPKKQLAALTQAIRTGTKTGKKTLQVVVYEEEEEDGTLKQHKEAKRFEITRSQLEESDKNPSGKQEGPSGAAVSLSRTDEIRQSTYRTLDSLEQTIKQLENTISEMSPKPVPENTYTSEGSTVPFSAHIVPETPSRERVVLDESLAGVEPPASIPATSRKGPSTASQTSRMPVPMASKTRQGSMEKSGKQHKLQDPRQYRQANGSAKKAGGDYKATSPTLPASKIPAFSPTSGKSSSAPASSGDSSNPLNPPTKTSIPSSTLLGPQTGRITYSTSLIPSVSNGSSKFQSPTYPGKGHHLSFSLQTQNGRPPPSSSSASPASSLSPPSLNQGMKSIRTIHTPSFNSYKAQNGNAGKSAPSTVKEPS</sequence>
<comment type="caution">
    <text evidence="8">The sequence shown here is derived from an EMBL/GenBank/DDBJ whole genome shotgun (WGS) entry which is preliminary data.</text>
</comment>
<feature type="region of interest" description="Disordered" evidence="6">
    <location>
        <begin position="815"/>
        <end position="849"/>
    </location>
</feature>
<proteinExistence type="predicted"/>
<feature type="region of interest" description="Disordered" evidence="6">
    <location>
        <begin position="1136"/>
        <end position="1158"/>
    </location>
</feature>
<gene>
    <name evidence="8" type="ORF">ATRCLA_R08425</name>
</gene>
<evidence type="ECO:0000256" key="4">
    <source>
        <dbReference type="ARBA" id="ARBA00023054"/>
    </source>
</evidence>
<keyword evidence="3" id="KW-0597">Phosphoprotein</keyword>
<dbReference type="PANTHER" id="PTHR22741">
    <property type="entry name" value="P140CAP/SNIP-RELATED"/>
    <property type="match status" value="1"/>
</dbReference>
<feature type="region of interest" description="Disordered" evidence="6">
    <location>
        <begin position="91"/>
        <end position="153"/>
    </location>
</feature>
<dbReference type="Gene3D" id="1.20.58.1540">
    <property type="entry name" value="Actin interacting protein 3, C-terminal domain"/>
    <property type="match status" value="1"/>
</dbReference>
<feature type="compositionally biased region" description="Polar residues" evidence="6">
    <location>
        <begin position="909"/>
        <end position="934"/>
    </location>
</feature>
<feature type="region of interest" description="Disordered" evidence="6">
    <location>
        <begin position="22"/>
        <end position="57"/>
    </location>
</feature>
<feature type="compositionally biased region" description="Polar residues" evidence="6">
    <location>
        <begin position="1838"/>
        <end position="1877"/>
    </location>
</feature>
<feature type="compositionally biased region" description="Low complexity" evidence="6">
    <location>
        <begin position="268"/>
        <end position="279"/>
    </location>
</feature>
<feature type="region of interest" description="Disordered" evidence="6">
    <location>
        <begin position="873"/>
        <end position="934"/>
    </location>
</feature>
<name>A0A852NQ49_9PASS</name>
<feature type="compositionally biased region" description="Low complexity" evidence="6">
    <location>
        <begin position="1900"/>
        <end position="1914"/>
    </location>
</feature>
<organism evidence="8 9">
    <name type="scientific">Atrichornis clamosus</name>
    <dbReference type="NCBI Taxonomy" id="449594"/>
    <lineage>
        <taxon>Eukaryota</taxon>
        <taxon>Metazoa</taxon>
        <taxon>Chordata</taxon>
        <taxon>Craniata</taxon>
        <taxon>Vertebrata</taxon>
        <taxon>Euteleostomi</taxon>
        <taxon>Archelosauria</taxon>
        <taxon>Archosauria</taxon>
        <taxon>Dinosauria</taxon>
        <taxon>Saurischia</taxon>
        <taxon>Theropoda</taxon>
        <taxon>Coelurosauria</taxon>
        <taxon>Aves</taxon>
        <taxon>Neognathae</taxon>
        <taxon>Neoaves</taxon>
        <taxon>Telluraves</taxon>
        <taxon>Australaves</taxon>
        <taxon>Passeriformes</taxon>
        <taxon>Menuridae</taxon>
        <taxon>Atrichornis</taxon>
    </lineage>
</organism>
<feature type="region of interest" description="Disordered" evidence="6">
    <location>
        <begin position="1355"/>
        <end position="1382"/>
    </location>
</feature>
<evidence type="ECO:0000313" key="9">
    <source>
        <dbReference type="Proteomes" id="UP000658642"/>
    </source>
</evidence>
<evidence type="ECO:0000256" key="3">
    <source>
        <dbReference type="ARBA" id="ARBA00022553"/>
    </source>
</evidence>
<keyword evidence="9" id="KW-1185">Reference proteome</keyword>
<comment type="subcellular location">
    <subcellularLocation>
        <location evidence="1">Cytoplasm</location>
        <location evidence="1">Cytoskeleton</location>
    </subcellularLocation>
</comment>
<feature type="compositionally biased region" description="Polar residues" evidence="6">
    <location>
        <begin position="135"/>
        <end position="144"/>
    </location>
</feature>
<evidence type="ECO:0000259" key="7">
    <source>
        <dbReference type="Pfam" id="PF03915"/>
    </source>
</evidence>
<feature type="region of interest" description="Disordered" evidence="6">
    <location>
        <begin position="1481"/>
        <end position="1526"/>
    </location>
</feature>
<feature type="region of interest" description="Disordered" evidence="6">
    <location>
        <begin position="1248"/>
        <end position="1315"/>
    </location>
</feature>
<feature type="region of interest" description="Disordered" evidence="6">
    <location>
        <begin position="1005"/>
        <end position="1059"/>
    </location>
</feature>
<evidence type="ECO:0000256" key="1">
    <source>
        <dbReference type="ARBA" id="ARBA00004245"/>
    </source>
</evidence>
<feature type="region of interest" description="Disordered" evidence="6">
    <location>
        <begin position="469"/>
        <end position="489"/>
    </location>
</feature>
<dbReference type="GO" id="GO:0005737">
    <property type="term" value="C:cytoplasm"/>
    <property type="evidence" value="ECO:0007669"/>
    <property type="project" value="TreeGrafter"/>
</dbReference>
<feature type="compositionally biased region" description="Polar residues" evidence="6">
    <location>
        <begin position="836"/>
        <end position="846"/>
    </location>
</feature>
<feature type="compositionally biased region" description="Polar residues" evidence="6">
    <location>
        <begin position="1370"/>
        <end position="1381"/>
    </location>
</feature>
<evidence type="ECO:0000256" key="5">
    <source>
        <dbReference type="ARBA" id="ARBA00023212"/>
    </source>
</evidence>
<evidence type="ECO:0000256" key="2">
    <source>
        <dbReference type="ARBA" id="ARBA00022490"/>
    </source>
</evidence>
<feature type="non-terminal residue" evidence="8">
    <location>
        <position position="1"/>
    </location>
</feature>
<feature type="compositionally biased region" description="Polar residues" evidence="6">
    <location>
        <begin position="1915"/>
        <end position="1945"/>
    </location>
</feature>
<feature type="region of interest" description="Disordered" evidence="6">
    <location>
        <begin position="1188"/>
        <end position="1236"/>
    </location>
</feature>
<dbReference type="Pfam" id="PF03915">
    <property type="entry name" value="AIP3"/>
    <property type="match status" value="1"/>
</dbReference>
<feature type="domain" description="Actin interacting protein 3-like C-terminal" evidence="7">
    <location>
        <begin position="165"/>
        <end position="241"/>
    </location>
</feature>
<dbReference type="Proteomes" id="UP000658642">
    <property type="component" value="Unassembled WGS sequence"/>
</dbReference>
<feature type="compositionally biased region" description="Basic and acidic residues" evidence="6">
    <location>
        <begin position="1622"/>
        <end position="1647"/>
    </location>
</feature>
<feature type="compositionally biased region" description="Basic and acidic residues" evidence="6">
    <location>
        <begin position="1493"/>
        <end position="1516"/>
    </location>
</feature>
<feature type="compositionally biased region" description="Basic and acidic residues" evidence="6">
    <location>
        <begin position="1196"/>
        <end position="1210"/>
    </location>
</feature>
<dbReference type="InterPro" id="IPR051825">
    <property type="entry name" value="SRCIN1"/>
</dbReference>
<feature type="region of interest" description="Disordered" evidence="6">
    <location>
        <begin position="1688"/>
        <end position="1951"/>
    </location>
</feature>
<feature type="compositionally biased region" description="Polar residues" evidence="6">
    <location>
        <begin position="99"/>
        <end position="112"/>
    </location>
</feature>
<protein>
    <submittedName>
        <fullName evidence="8">SKT protein</fullName>
    </submittedName>
</protein>
<dbReference type="InterPro" id="IPR022782">
    <property type="entry name" value="AIP3-like_C"/>
</dbReference>
<evidence type="ECO:0000256" key="6">
    <source>
        <dbReference type="SAM" id="MobiDB-lite"/>
    </source>
</evidence>
<dbReference type="FunFam" id="1.20.58.1540:FF:000001">
    <property type="entry name" value="SRC kinase signaling inhibitor 1"/>
    <property type="match status" value="1"/>
</dbReference>
<feature type="region of interest" description="Disordered" evidence="6">
    <location>
        <begin position="1616"/>
        <end position="1673"/>
    </location>
</feature>
<feature type="compositionally biased region" description="Basic and acidic residues" evidence="6">
    <location>
        <begin position="1772"/>
        <end position="1784"/>
    </location>
</feature>
<dbReference type="GO" id="GO:0005856">
    <property type="term" value="C:cytoskeleton"/>
    <property type="evidence" value="ECO:0007669"/>
    <property type="project" value="UniProtKB-SubCell"/>
</dbReference>
<feature type="compositionally biased region" description="Polar residues" evidence="6">
    <location>
        <begin position="1214"/>
        <end position="1234"/>
    </location>
</feature>
<feature type="compositionally biased region" description="Basic and acidic residues" evidence="6">
    <location>
        <begin position="1140"/>
        <end position="1152"/>
    </location>
</feature>
<feature type="compositionally biased region" description="Polar residues" evidence="6">
    <location>
        <begin position="1746"/>
        <end position="1756"/>
    </location>
</feature>
<evidence type="ECO:0000313" key="8">
    <source>
        <dbReference type="EMBL" id="NXY14315.1"/>
    </source>
</evidence>
<feature type="compositionally biased region" description="Low complexity" evidence="6">
    <location>
        <begin position="1815"/>
        <end position="1832"/>
    </location>
</feature>
<feature type="compositionally biased region" description="Acidic residues" evidence="6">
    <location>
        <begin position="1483"/>
        <end position="1492"/>
    </location>
</feature>
<feature type="compositionally biased region" description="Polar residues" evidence="6">
    <location>
        <begin position="873"/>
        <end position="897"/>
    </location>
</feature>
<keyword evidence="5" id="KW-0206">Cytoskeleton</keyword>
<feature type="region of interest" description="Disordered" evidence="6">
    <location>
        <begin position="1078"/>
        <end position="1115"/>
    </location>
</feature>
<reference evidence="8" key="1">
    <citation type="submission" date="2020-02" db="EMBL/GenBank/DDBJ databases">
        <title>Bird 10,000 Genomes (B10K) Project - Family phase.</title>
        <authorList>
            <person name="Zhang G."/>
        </authorList>
    </citation>
    <scope>NUCLEOTIDE SEQUENCE</scope>
    <source>
        <strain evidence="8">B10K-DU-029-61</strain>
        <tissue evidence="8">Blood</tissue>
    </source>
</reference>
<feature type="compositionally biased region" description="Polar residues" evidence="6">
    <location>
        <begin position="1700"/>
        <end position="1710"/>
    </location>
</feature>
<accession>A0A852NQ49</accession>
<feature type="region of interest" description="Disordered" evidence="6">
    <location>
        <begin position="267"/>
        <end position="340"/>
    </location>
</feature>
<dbReference type="PANTHER" id="PTHR22741:SF11">
    <property type="entry name" value="SICKLE TAIL PROTEIN HOMOLOG"/>
    <property type="match status" value="1"/>
</dbReference>
<feature type="compositionally biased region" description="Polar residues" evidence="6">
    <location>
        <begin position="1248"/>
        <end position="1259"/>
    </location>
</feature>
<feature type="compositionally biased region" description="Pro residues" evidence="6">
    <location>
        <begin position="289"/>
        <end position="305"/>
    </location>
</feature>
<feature type="non-terminal residue" evidence="8">
    <location>
        <position position="1951"/>
    </location>
</feature>